<proteinExistence type="predicted"/>
<keyword evidence="2" id="KW-1185">Reference proteome</keyword>
<comment type="caution">
    <text evidence="1">The sequence shown here is derived from an EMBL/GenBank/DDBJ whole genome shotgun (WGS) entry which is preliminary data.</text>
</comment>
<reference evidence="1 2" key="1">
    <citation type="journal article" date="2021" name="BMC Genomics">
        <title>Datura genome reveals duplications of psychoactive alkaloid biosynthetic genes and high mutation rate following tissue culture.</title>
        <authorList>
            <person name="Rajewski A."/>
            <person name="Carter-House D."/>
            <person name="Stajich J."/>
            <person name="Litt A."/>
        </authorList>
    </citation>
    <scope>NUCLEOTIDE SEQUENCE [LARGE SCALE GENOMIC DNA]</scope>
    <source>
        <strain evidence="1">AR-01</strain>
    </source>
</reference>
<organism evidence="1 2">
    <name type="scientific">Datura stramonium</name>
    <name type="common">Jimsonweed</name>
    <name type="synonym">Common thornapple</name>
    <dbReference type="NCBI Taxonomy" id="4076"/>
    <lineage>
        <taxon>Eukaryota</taxon>
        <taxon>Viridiplantae</taxon>
        <taxon>Streptophyta</taxon>
        <taxon>Embryophyta</taxon>
        <taxon>Tracheophyta</taxon>
        <taxon>Spermatophyta</taxon>
        <taxon>Magnoliopsida</taxon>
        <taxon>eudicotyledons</taxon>
        <taxon>Gunneridae</taxon>
        <taxon>Pentapetalae</taxon>
        <taxon>asterids</taxon>
        <taxon>lamiids</taxon>
        <taxon>Solanales</taxon>
        <taxon>Solanaceae</taxon>
        <taxon>Solanoideae</taxon>
        <taxon>Datureae</taxon>
        <taxon>Datura</taxon>
    </lineage>
</organism>
<sequence>MNSLLSKQQYAYSKMEIEDPEEMQHRKAQFLIYKALKKSDSVRKQPWLKVRVFKLKIKIGRRLKRFRKSILLAFSVSKGGLHKQFMSQLKSWKGLLKGRESMEADKDGLHPLQKATILPARRPPASPLLGFPLFLSQIRFDWSTLENCVVVCDVMIWG</sequence>
<evidence type="ECO:0000313" key="1">
    <source>
        <dbReference type="EMBL" id="MCD7446242.1"/>
    </source>
</evidence>
<protein>
    <submittedName>
        <fullName evidence="1">Uncharacterized protein</fullName>
    </submittedName>
</protein>
<dbReference type="PANTHER" id="PTHR35687:SF1">
    <property type="entry name" value="OS07G0516700 PROTEIN"/>
    <property type="match status" value="1"/>
</dbReference>
<dbReference type="PANTHER" id="PTHR35687">
    <property type="entry name" value="OS07G0516700 PROTEIN"/>
    <property type="match status" value="1"/>
</dbReference>
<dbReference type="EMBL" id="JACEIK010000008">
    <property type="protein sequence ID" value="MCD7446242.1"/>
    <property type="molecule type" value="Genomic_DNA"/>
</dbReference>
<accession>A0ABS8RHU9</accession>
<dbReference type="Proteomes" id="UP000823775">
    <property type="component" value="Unassembled WGS sequence"/>
</dbReference>
<evidence type="ECO:0000313" key="2">
    <source>
        <dbReference type="Proteomes" id="UP000823775"/>
    </source>
</evidence>
<gene>
    <name evidence="1" type="ORF">HAX54_048440</name>
</gene>
<name>A0ABS8RHU9_DATST</name>